<evidence type="ECO:0000313" key="2">
    <source>
        <dbReference type="Proteomes" id="UP001458880"/>
    </source>
</evidence>
<protein>
    <submittedName>
        <fullName evidence="1">Uncharacterized protein</fullName>
    </submittedName>
</protein>
<dbReference type="EMBL" id="JASPKY010000178">
    <property type="protein sequence ID" value="KAK9727504.1"/>
    <property type="molecule type" value="Genomic_DNA"/>
</dbReference>
<keyword evidence="2" id="KW-1185">Reference proteome</keyword>
<organism evidence="1 2">
    <name type="scientific">Popillia japonica</name>
    <name type="common">Japanese beetle</name>
    <dbReference type="NCBI Taxonomy" id="7064"/>
    <lineage>
        <taxon>Eukaryota</taxon>
        <taxon>Metazoa</taxon>
        <taxon>Ecdysozoa</taxon>
        <taxon>Arthropoda</taxon>
        <taxon>Hexapoda</taxon>
        <taxon>Insecta</taxon>
        <taxon>Pterygota</taxon>
        <taxon>Neoptera</taxon>
        <taxon>Endopterygota</taxon>
        <taxon>Coleoptera</taxon>
        <taxon>Polyphaga</taxon>
        <taxon>Scarabaeiformia</taxon>
        <taxon>Scarabaeidae</taxon>
        <taxon>Rutelinae</taxon>
        <taxon>Popillia</taxon>
    </lineage>
</organism>
<evidence type="ECO:0000313" key="1">
    <source>
        <dbReference type="EMBL" id="KAK9727504.1"/>
    </source>
</evidence>
<sequence length="93" mass="10948">MEFPSTMIRNTQKLMQTRKNISQTSPQPLQHGVPINNDKKRSITKLLEKHYGKEWQKKDSLVFFKEVFQTVVEGQQDREEESNCEEEVFDCGT</sequence>
<gene>
    <name evidence="1" type="ORF">QE152_g19092</name>
</gene>
<comment type="caution">
    <text evidence="1">The sequence shown here is derived from an EMBL/GenBank/DDBJ whole genome shotgun (WGS) entry which is preliminary data.</text>
</comment>
<accession>A0AAW1L223</accession>
<name>A0AAW1L223_POPJA</name>
<reference evidence="1 2" key="1">
    <citation type="journal article" date="2024" name="BMC Genomics">
        <title>De novo assembly and annotation of Popillia japonica's genome with initial clues to its potential as an invasive pest.</title>
        <authorList>
            <person name="Cucini C."/>
            <person name="Boschi S."/>
            <person name="Funari R."/>
            <person name="Cardaioli E."/>
            <person name="Iannotti N."/>
            <person name="Marturano G."/>
            <person name="Paoli F."/>
            <person name="Bruttini M."/>
            <person name="Carapelli A."/>
            <person name="Frati F."/>
            <person name="Nardi F."/>
        </authorList>
    </citation>
    <scope>NUCLEOTIDE SEQUENCE [LARGE SCALE GENOMIC DNA]</scope>
    <source>
        <strain evidence="1">DMR45628</strain>
    </source>
</reference>
<proteinExistence type="predicted"/>
<dbReference type="Proteomes" id="UP001458880">
    <property type="component" value="Unassembled WGS sequence"/>
</dbReference>
<dbReference type="AlphaFoldDB" id="A0AAW1L223"/>